<sequence>MVMLWSFCTRSPFVLQSTFCKLLDAVSQVAMLFQLEIIFAFMNHDIDGLAPAIFNLGLIGVGMNQTGP</sequence>
<name>A0A0A9GU61_ARUDO</name>
<organism evidence="1">
    <name type="scientific">Arundo donax</name>
    <name type="common">Giant reed</name>
    <name type="synonym">Donax arundinaceus</name>
    <dbReference type="NCBI Taxonomy" id="35708"/>
    <lineage>
        <taxon>Eukaryota</taxon>
        <taxon>Viridiplantae</taxon>
        <taxon>Streptophyta</taxon>
        <taxon>Embryophyta</taxon>
        <taxon>Tracheophyta</taxon>
        <taxon>Spermatophyta</taxon>
        <taxon>Magnoliopsida</taxon>
        <taxon>Liliopsida</taxon>
        <taxon>Poales</taxon>
        <taxon>Poaceae</taxon>
        <taxon>PACMAD clade</taxon>
        <taxon>Arundinoideae</taxon>
        <taxon>Arundineae</taxon>
        <taxon>Arundo</taxon>
    </lineage>
</organism>
<dbReference type="EMBL" id="GBRH01173803">
    <property type="protein sequence ID" value="JAE24093.1"/>
    <property type="molecule type" value="Transcribed_RNA"/>
</dbReference>
<accession>A0A0A9GU61</accession>
<proteinExistence type="predicted"/>
<reference evidence="1" key="2">
    <citation type="journal article" date="2015" name="Data Brief">
        <title>Shoot transcriptome of the giant reed, Arundo donax.</title>
        <authorList>
            <person name="Barrero R.A."/>
            <person name="Guerrero F.D."/>
            <person name="Moolhuijzen P."/>
            <person name="Goolsby J.A."/>
            <person name="Tidwell J."/>
            <person name="Bellgard S.E."/>
            <person name="Bellgard M.I."/>
        </authorList>
    </citation>
    <scope>NUCLEOTIDE SEQUENCE</scope>
    <source>
        <tissue evidence="1">Shoot tissue taken approximately 20 cm above the soil surface</tissue>
    </source>
</reference>
<reference evidence="1" key="1">
    <citation type="submission" date="2014-09" db="EMBL/GenBank/DDBJ databases">
        <authorList>
            <person name="Magalhaes I.L.F."/>
            <person name="Oliveira U."/>
            <person name="Santos F.R."/>
            <person name="Vidigal T.H.D.A."/>
            <person name="Brescovit A.D."/>
            <person name="Santos A.J."/>
        </authorList>
    </citation>
    <scope>NUCLEOTIDE SEQUENCE</scope>
    <source>
        <tissue evidence="1">Shoot tissue taken approximately 20 cm above the soil surface</tissue>
    </source>
</reference>
<dbReference type="AlphaFoldDB" id="A0A0A9GU61"/>
<evidence type="ECO:0000313" key="1">
    <source>
        <dbReference type="EMBL" id="JAE24093.1"/>
    </source>
</evidence>
<protein>
    <submittedName>
        <fullName evidence="1">Uncharacterized protein</fullName>
    </submittedName>
</protein>